<keyword evidence="2" id="KW-1185">Reference proteome</keyword>
<sequence>MTYFEETRRIACENDAGRRIVIIEQLKWPKFAFSDRPAGPVFDYMTEDGQIANKLDDNNFLLLLTDEVFHRA</sequence>
<keyword evidence="1" id="KW-0614">Plasmid</keyword>
<organism evidence="1 2">
    <name type="scientific">Rhizobium jaguaris</name>
    <dbReference type="NCBI Taxonomy" id="1312183"/>
    <lineage>
        <taxon>Bacteria</taxon>
        <taxon>Pseudomonadati</taxon>
        <taxon>Pseudomonadota</taxon>
        <taxon>Alphaproteobacteria</taxon>
        <taxon>Hyphomicrobiales</taxon>
        <taxon>Rhizobiaceae</taxon>
        <taxon>Rhizobium/Agrobacterium group</taxon>
        <taxon>Rhizobium</taxon>
    </lineage>
</organism>
<evidence type="ECO:0000313" key="1">
    <source>
        <dbReference type="EMBL" id="AYG63289.1"/>
    </source>
</evidence>
<dbReference type="RefSeq" id="WP_120708197.1">
    <property type="nucleotide sequence ID" value="NZ_CP032695.1"/>
</dbReference>
<dbReference type="EMBL" id="CP032695">
    <property type="protein sequence ID" value="AYG63289.1"/>
    <property type="molecule type" value="Genomic_DNA"/>
</dbReference>
<protein>
    <submittedName>
        <fullName evidence="1">Uncharacterized protein</fullName>
    </submittedName>
</protein>
<name>A0A387FX85_9HYPH</name>
<geneLocation type="plasmid" evidence="2">
    <name>prccge525c</name>
</geneLocation>
<dbReference type="Proteomes" id="UP000282195">
    <property type="component" value="Plasmid pRCCGE525c"/>
</dbReference>
<evidence type="ECO:0000313" key="2">
    <source>
        <dbReference type="Proteomes" id="UP000282195"/>
    </source>
</evidence>
<proteinExistence type="predicted"/>
<dbReference type="OrthoDB" id="8381377at2"/>
<gene>
    <name evidence="1" type="ORF">CCGE525_31955</name>
</gene>
<accession>A0A387FX85</accession>
<dbReference type="AlphaFoldDB" id="A0A387FX85"/>
<reference evidence="1 2" key="1">
    <citation type="submission" date="2018-10" db="EMBL/GenBank/DDBJ databases">
        <title>Rhizobium etli, R. leguminosarum and a new Rhizobium genospecies from Phaseolus dumosus.</title>
        <authorList>
            <person name="Ramirez-Puebla S.T."/>
            <person name="Rogel-Hernandez M.A."/>
            <person name="Guerrero G."/>
            <person name="Ormeno-Orrillo E."/>
            <person name="Martinez-Romero J.C."/>
            <person name="Negrete-Yankelevich S."/>
            <person name="Martinez-Romero E."/>
        </authorList>
    </citation>
    <scope>NUCLEOTIDE SEQUENCE [LARGE SCALE GENOMIC DNA]</scope>
    <source>
        <strain evidence="1 2">CCGE525</strain>
        <plasmid evidence="2">prccge525c</plasmid>
    </source>
</reference>
<dbReference type="KEGG" id="rjg:CCGE525_31955"/>